<dbReference type="OrthoDB" id="6881840at2"/>
<organism evidence="2 3">
    <name type="scientific">Pseudidiomarina taiwanensis</name>
    <dbReference type="NCBI Taxonomy" id="337250"/>
    <lineage>
        <taxon>Bacteria</taxon>
        <taxon>Pseudomonadati</taxon>
        <taxon>Pseudomonadota</taxon>
        <taxon>Gammaproteobacteria</taxon>
        <taxon>Alteromonadales</taxon>
        <taxon>Idiomarinaceae</taxon>
        <taxon>Pseudidiomarina</taxon>
    </lineage>
</organism>
<accession>A0A432ZKE6</accession>
<comment type="caution">
    <text evidence="2">The sequence shown here is derived from an EMBL/GenBank/DDBJ whole genome shotgun (WGS) entry which is preliminary data.</text>
</comment>
<dbReference type="EMBL" id="PIQG01000002">
    <property type="protein sequence ID" value="RUO78497.1"/>
    <property type="molecule type" value="Genomic_DNA"/>
</dbReference>
<evidence type="ECO:0000313" key="3">
    <source>
        <dbReference type="Proteomes" id="UP000288279"/>
    </source>
</evidence>
<keyword evidence="3" id="KW-1185">Reference proteome</keyword>
<dbReference type="Gene3D" id="2.60.40.3230">
    <property type="match status" value="1"/>
</dbReference>
<proteinExistence type="predicted"/>
<name>A0A432ZKE6_9GAMM</name>
<protein>
    <recommendedName>
        <fullName evidence="4">DUF1425 domain-containing protein</fullName>
    </recommendedName>
</protein>
<dbReference type="InterPro" id="IPR038483">
    <property type="entry name" value="YcfL-like_sf"/>
</dbReference>
<keyword evidence="1" id="KW-0732">Signal</keyword>
<feature type="signal peptide" evidence="1">
    <location>
        <begin position="1"/>
        <end position="16"/>
    </location>
</feature>
<reference evidence="2 3" key="1">
    <citation type="journal article" date="2011" name="Front. Microbiol.">
        <title>Genomic signatures of strain selection and enhancement in Bacillus atrophaeus var. globigii, a historical biowarfare simulant.</title>
        <authorList>
            <person name="Gibbons H.S."/>
            <person name="Broomall S.M."/>
            <person name="McNew L.A."/>
            <person name="Daligault H."/>
            <person name="Chapman C."/>
            <person name="Bruce D."/>
            <person name="Karavis M."/>
            <person name="Krepps M."/>
            <person name="McGregor P.A."/>
            <person name="Hong C."/>
            <person name="Park K.H."/>
            <person name="Akmal A."/>
            <person name="Feldman A."/>
            <person name="Lin J.S."/>
            <person name="Chang W.E."/>
            <person name="Higgs B.W."/>
            <person name="Demirev P."/>
            <person name="Lindquist J."/>
            <person name="Liem A."/>
            <person name="Fochler E."/>
            <person name="Read T.D."/>
            <person name="Tapia R."/>
            <person name="Johnson S."/>
            <person name="Bishop-Lilly K.A."/>
            <person name="Detter C."/>
            <person name="Han C."/>
            <person name="Sozhamannan S."/>
            <person name="Rosenzweig C.N."/>
            <person name="Skowronski E.W."/>
        </authorList>
    </citation>
    <scope>NUCLEOTIDE SEQUENCE [LARGE SCALE GENOMIC DNA]</scope>
    <source>
        <strain evidence="2 3">PIT1</strain>
    </source>
</reference>
<dbReference type="RefSeq" id="WP_126826912.1">
    <property type="nucleotide sequence ID" value="NZ_PIQG01000002.1"/>
</dbReference>
<dbReference type="Proteomes" id="UP000288279">
    <property type="component" value="Unassembled WGS sequence"/>
</dbReference>
<evidence type="ECO:0000256" key="1">
    <source>
        <dbReference type="SAM" id="SignalP"/>
    </source>
</evidence>
<feature type="chain" id="PRO_5019483778" description="DUF1425 domain-containing protein" evidence="1">
    <location>
        <begin position="17"/>
        <end position="154"/>
    </location>
</feature>
<sequence length="154" mass="17598">MRARILTLLTAALVLAGCQTTTQDGYRGSHPVQRTQTNELNTIVFIDHNLNRTDISKSIFGDELIDTVKITIDRSGINNTATGQLEVWTILRNRTDYDLQIEGKAIFFDQNQSPLMDESMWRRVYVPANGTAVYRETSINNRAEYFLVELREGR</sequence>
<gene>
    <name evidence="2" type="ORF">CWI83_05585</name>
</gene>
<dbReference type="AlphaFoldDB" id="A0A432ZKE6"/>
<evidence type="ECO:0000313" key="2">
    <source>
        <dbReference type="EMBL" id="RUO78497.1"/>
    </source>
</evidence>
<dbReference type="PROSITE" id="PS51257">
    <property type="entry name" value="PROKAR_LIPOPROTEIN"/>
    <property type="match status" value="1"/>
</dbReference>
<evidence type="ECO:0008006" key="4">
    <source>
        <dbReference type="Google" id="ProtNLM"/>
    </source>
</evidence>